<dbReference type="PANTHER" id="PTHR31848">
    <property type="match status" value="1"/>
</dbReference>
<feature type="compositionally biased region" description="Low complexity" evidence="6">
    <location>
        <begin position="72"/>
        <end position="89"/>
    </location>
</feature>
<evidence type="ECO:0000256" key="6">
    <source>
        <dbReference type="SAM" id="MobiDB-lite"/>
    </source>
</evidence>
<keyword evidence="5" id="KW-0206">Cytoskeleton</keyword>
<accession>A0A8C4R8R7</accession>
<organism evidence="7 8">
    <name type="scientific">Eptatretus burgeri</name>
    <name type="common">Inshore hagfish</name>
    <dbReference type="NCBI Taxonomy" id="7764"/>
    <lineage>
        <taxon>Eukaryota</taxon>
        <taxon>Metazoa</taxon>
        <taxon>Chordata</taxon>
        <taxon>Craniata</taxon>
        <taxon>Vertebrata</taxon>
        <taxon>Cyclostomata</taxon>
        <taxon>Myxini</taxon>
        <taxon>Myxiniformes</taxon>
        <taxon>Myxinidae</taxon>
        <taxon>Eptatretinae</taxon>
        <taxon>Eptatretus</taxon>
    </lineage>
</organism>
<evidence type="ECO:0000256" key="5">
    <source>
        <dbReference type="ARBA" id="ARBA00023212"/>
    </source>
</evidence>
<evidence type="ECO:0000313" key="8">
    <source>
        <dbReference type="Proteomes" id="UP000694388"/>
    </source>
</evidence>
<dbReference type="Ensembl" id="ENSEBUT00000026986.1">
    <property type="protein sequence ID" value="ENSEBUP00000026410.1"/>
    <property type="gene ID" value="ENSEBUG00000016270.1"/>
</dbReference>
<comment type="similarity">
    <text evidence="2">Belongs to the Refilin family.</text>
</comment>
<protein>
    <submittedName>
        <fullName evidence="7">Uncharacterized protein</fullName>
    </submittedName>
</protein>
<feature type="region of interest" description="Disordered" evidence="6">
    <location>
        <begin position="1"/>
        <end position="116"/>
    </location>
</feature>
<reference evidence="7" key="2">
    <citation type="submission" date="2025-09" db="UniProtKB">
        <authorList>
            <consortium name="Ensembl"/>
        </authorList>
    </citation>
    <scope>IDENTIFICATION</scope>
</reference>
<dbReference type="Pfam" id="PF15068">
    <property type="entry name" value="FAM101"/>
    <property type="match status" value="2"/>
</dbReference>
<dbReference type="Proteomes" id="UP000694388">
    <property type="component" value="Unplaced"/>
</dbReference>
<evidence type="ECO:0000256" key="2">
    <source>
        <dbReference type="ARBA" id="ARBA00009886"/>
    </source>
</evidence>
<reference evidence="7" key="1">
    <citation type="submission" date="2025-08" db="UniProtKB">
        <authorList>
            <consortium name="Ensembl"/>
        </authorList>
    </citation>
    <scope>IDENTIFICATION</scope>
</reference>
<dbReference type="InterPro" id="IPR028215">
    <property type="entry name" value="Refilin"/>
</dbReference>
<evidence type="ECO:0000256" key="1">
    <source>
        <dbReference type="ARBA" id="ARBA00004245"/>
    </source>
</evidence>
<proteinExistence type="inferred from homology"/>
<comment type="subunit">
    <text evidence="3">Interacts with FLNA and FLNB.</text>
</comment>
<comment type="subcellular location">
    <subcellularLocation>
        <location evidence="1">Cytoplasm</location>
        <location evidence="1">Cytoskeleton</location>
    </subcellularLocation>
</comment>
<dbReference type="PANTHER" id="PTHR31848:SF1">
    <property type="match status" value="1"/>
</dbReference>
<dbReference type="GO" id="GO:0032432">
    <property type="term" value="C:actin filament bundle"/>
    <property type="evidence" value="ECO:0007669"/>
    <property type="project" value="TreeGrafter"/>
</dbReference>
<dbReference type="GO" id="GO:0061572">
    <property type="term" value="P:actin filament bundle organization"/>
    <property type="evidence" value="ECO:0007669"/>
    <property type="project" value="InterPro"/>
</dbReference>
<feature type="compositionally biased region" description="Polar residues" evidence="6">
    <location>
        <begin position="100"/>
        <end position="112"/>
    </location>
</feature>
<sequence length="172" mass="18087">MVGRLNLQGVGESATRRSHESLLDSPDSGLPPSPSHPLYPFAVRHDPPACPDLLRPDSGFALSPSPPPQLARSYGSPRSFYSSSSSSRPQGDWSRDPHSVLSSWAGKTSGPTTEEVFAKRSSGALLLPYSVVSSGGSGEGATPFMVPRAFGEGVQLNPGPATELRYPDKPAS</sequence>
<evidence type="ECO:0000256" key="4">
    <source>
        <dbReference type="ARBA" id="ARBA00022490"/>
    </source>
</evidence>
<keyword evidence="4" id="KW-0963">Cytoplasm</keyword>
<evidence type="ECO:0000256" key="3">
    <source>
        <dbReference type="ARBA" id="ARBA00011189"/>
    </source>
</evidence>
<dbReference type="AlphaFoldDB" id="A0A8C4R8R7"/>
<dbReference type="GO" id="GO:0031005">
    <property type="term" value="F:filamin binding"/>
    <property type="evidence" value="ECO:0007669"/>
    <property type="project" value="InterPro"/>
</dbReference>
<evidence type="ECO:0000313" key="7">
    <source>
        <dbReference type="Ensembl" id="ENSEBUP00000026410.1"/>
    </source>
</evidence>
<name>A0A8C4R8R7_EPTBU</name>
<dbReference type="GO" id="GO:0061181">
    <property type="term" value="P:regulation of chondrocyte development"/>
    <property type="evidence" value="ECO:0007669"/>
    <property type="project" value="InterPro"/>
</dbReference>
<feature type="region of interest" description="Disordered" evidence="6">
    <location>
        <begin position="153"/>
        <end position="172"/>
    </location>
</feature>
<keyword evidence="8" id="KW-1185">Reference proteome</keyword>